<keyword evidence="1" id="KW-1133">Transmembrane helix</keyword>
<accession>A0AAQ2IPX5</accession>
<evidence type="ECO:0000313" key="2">
    <source>
        <dbReference type="EMBL" id="TMN72685.1"/>
    </source>
</evidence>
<proteinExistence type="predicted"/>
<keyword evidence="1" id="KW-0812">Transmembrane</keyword>
<sequence length="64" mass="7195">SRGGGANSTKALDFFQHLHYSTSNILTAFAQITTISVIYRPDKIKPMNLIKKLAMHPILWNNPL</sequence>
<keyword evidence="1" id="KW-0472">Membrane</keyword>
<protein>
    <submittedName>
        <fullName evidence="2">Uncharacterized protein</fullName>
    </submittedName>
</protein>
<feature type="transmembrane region" description="Helical" evidence="1">
    <location>
        <begin position="20"/>
        <end position="39"/>
    </location>
</feature>
<name>A0AAQ2IPX5_PSEO7</name>
<dbReference type="AlphaFoldDB" id="A0AAQ2IPX5"/>
<evidence type="ECO:0000313" key="3">
    <source>
        <dbReference type="Proteomes" id="UP000305423"/>
    </source>
</evidence>
<gene>
    <name evidence="2" type="ORF">CWB74_22295</name>
</gene>
<reference evidence="3" key="2">
    <citation type="submission" date="2019-06" db="EMBL/GenBank/DDBJ databases">
        <title>Co-occurence of chitin degradation, pigmentation and bioactivity in marine Pseudoalteromonas.</title>
        <authorList>
            <person name="Sonnenschein E.C."/>
            <person name="Bech P.K."/>
        </authorList>
    </citation>
    <scope>NUCLEOTIDE SEQUENCE [LARGE SCALE GENOMIC DNA]</scope>
    <source>
        <strain evidence="3">S1607</strain>
    </source>
</reference>
<reference evidence="2 3" key="1">
    <citation type="submission" date="2017-12" db="EMBL/GenBank/DDBJ databases">
        <authorList>
            <person name="Paulsen S."/>
            <person name="Gram L.K."/>
        </authorList>
    </citation>
    <scope>NUCLEOTIDE SEQUENCE [LARGE SCALE GENOMIC DNA]</scope>
    <source>
        <strain evidence="2 3">S1607</strain>
    </source>
</reference>
<comment type="caution">
    <text evidence="2">The sequence shown here is derived from an EMBL/GenBank/DDBJ whole genome shotgun (WGS) entry which is preliminary data.</text>
</comment>
<feature type="non-terminal residue" evidence="2">
    <location>
        <position position="1"/>
    </location>
</feature>
<organism evidence="2 3">
    <name type="scientific">Pseudoalteromonas piscicida</name>
    <dbReference type="NCBI Taxonomy" id="43662"/>
    <lineage>
        <taxon>Bacteria</taxon>
        <taxon>Pseudomonadati</taxon>
        <taxon>Pseudomonadota</taxon>
        <taxon>Gammaproteobacteria</taxon>
        <taxon>Alteromonadales</taxon>
        <taxon>Pseudoalteromonadaceae</taxon>
        <taxon>Pseudoalteromonas</taxon>
    </lineage>
</organism>
<dbReference type="EMBL" id="PNEL01000083">
    <property type="protein sequence ID" value="TMN72685.1"/>
    <property type="molecule type" value="Genomic_DNA"/>
</dbReference>
<evidence type="ECO:0000256" key="1">
    <source>
        <dbReference type="SAM" id="Phobius"/>
    </source>
</evidence>
<dbReference type="Proteomes" id="UP000305423">
    <property type="component" value="Unassembled WGS sequence"/>
</dbReference>